<protein>
    <submittedName>
        <fullName evidence="1">DEAD/DEAH box helicase domain-containing protein</fullName>
    </submittedName>
</protein>
<dbReference type="Proteomes" id="UP000284452">
    <property type="component" value="Unassembled WGS sequence"/>
</dbReference>
<keyword evidence="1" id="KW-0547">Nucleotide-binding</keyword>
<evidence type="ECO:0000313" key="1">
    <source>
        <dbReference type="EMBL" id="RQX67723.1"/>
    </source>
</evidence>
<evidence type="ECO:0000313" key="2">
    <source>
        <dbReference type="Proteomes" id="UP000284452"/>
    </source>
</evidence>
<proteinExistence type="predicted"/>
<keyword evidence="1" id="KW-0067">ATP-binding</keyword>
<keyword evidence="1" id="KW-0378">Hydrolase</keyword>
<dbReference type="GO" id="GO:0004386">
    <property type="term" value="F:helicase activity"/>
    <property type="evidence" value="ECO:0007669"/>
    <property type="project" value="UniProtKB-KW"/>
</dbReference>
<reference evidence="1 2" key="1">
    <citation type="submission" date="2017-10" db="EMBL/GenBank/DDBJ databases">
        <authorList>
            <person name="Sibley D."/>
            <person name="Venepally P."/>
            <person name="Karamycheva S."/>
            <person name="Hadjithomas M."/>
            <person name="Khan A."/>
            <person name="Brunk B."/>
            <person name="Roos D."/>
            <person name="Caler E."/>
            <person name="Lorenzi H."/>
        </authorList>
    </citation>
    <scope>NUCLEOTIDE SEQUENCE [LARGE SCALE GENOMIC DNA]</scope>
    <source>
        <strain evidence="1 2">CAST</strain>
    </source>
</reference>
<dbReference type="EMBL" id="AHIV02001973">
    <property type="protein sequence ID" value="RQX67723.1"/>
    <property type="molecule type" value="Genomic_DNA"/>
</dbReference>
<dbReference type="AlphaFoldDB" id="A0A425HP64"/>
<comment type="caution">
    <text evidence="1">The sequence shown here is derived from an EMBL/GenBank/DDBJ whole genome shotgun (WGS) entry which is preliminary data.</text>
</comment>
<accession>A0A425HP64</accession>
<keyword evidence="1" id="KW-0347">Helicase</keyword>
<feature type="non-terminal residue" evidence="1">
    <location>
        <position position="1"/>
    </location>
</feature>
<sequence>IRRIAAFAQHLPRGGSEGEIGRASSSSCSSPFFAVLLM</sequence>
<name>A0A425HP64_TOXGO</name>
<feature type="non-terminal residue" evidence="1">
    <location>
        <position position="38"/>
    </location>
</feature>
<organism evidence="1 2">
    <name type="scientific">Toxoplasma gondii CAST</name>
    <dbReference type="NCBI Taxonomy" id="943122"/>
    <lineage>
        <taxon>Eukaryota</taxon>
        <taxon>Sar</taxon>
        <taxon>Alveolata</taxon>
        <taxon>Apicomplexa</taxon>
        <taxon>Conoidasida</taxon>
        <taxon>Coccidia</taxon>
        <taxon>Eucoccidiorida</taxon>
        <taxon>Eimeriorina</taxon>
        <taxon>Sarcocystidae</taxon>
        <taxon>Toxoplasma</taxon>
    </lineage>
</organism>
<dbReference type="VEuPathDB" id="ToxoDB:TGCAST_211400B"/>
<gene>
    <name evidence="1" type="ORF">TGCAST_211400B</name>
</gene>